<evidence type="ECO:0000313" key="6">
    <source>
        <dbReference type="EMBL" id="KAI6780377.1"/>
    </source>
</evidence>
<sequence>MESFHVAVIGARGVGKSCFIQAALALQSLPMTEAPSIRSSVDGVTHMVTALELDVNHFEAGPSQQIQWPKQINGHIVPRVDAAIILYDVTARETTPAVSNAGMPAILVANKCETGEDSWHVDVDDLATRYYEVGIATYKASSSKPEAARSCLQSILRAAVSQRREDGGEQVARRRAQSNLEAPEAMISRSYSGDNKHSRASSEFSLLKGFNSGSTSESHRQQSSISPRPPTGFDNANGSFLHVDESDTEQPQSSDDIPLLQRNDNDAKQTAKEEGVAFGELVDRLLAPRISKTDADFSDIFLCLYRKFAAPGELFAAILARLDRVRDDKAAHYLSRTATQLRIIEVVARWVALYPGDFARPTTKHRLDEFIKHLSTEPIFSIAAQQMRRNLNHNVVEDDDTGWAHADDVNDDDGSDNAQKETNEVASSLGSLQFEDADGRPSEGSEADRASTMSNQFQYHSYEEYEREAALLEPSSQLPMNKFRYHIFMEVPVDDIAEEMTRIDWIMFSSMRIRDLVRHVSLSAGDKAKCQSLKNVDRTIAHFNHLARWVTCMILLRDKAKHRAQMLEKFMNIATKLRQLNNYNGLAAVVAGINSTPINRLLQTHALVSETAEVGSKTFVGAKGDKIHWAKFNVLGSILLPIMKSQGSPYPSLSKHETVRETILGCKMPVDEVDIDKRSEQVENSQGGGLEAAKKKGSFPWFNRTGSAS</sequence>
<dbReference type="Gene3D" id="1.20.870.10">
    <property type="entry name" value="Son of sevenless (SoS) protein Chain: S domain 1"/>
    <property type="match status" value="1"/>
</dbReference>
<dbReference type="CDD" id="cd00882">
    <property type="entry name" value="Ras_like_GTPase"/>
    <property type="match status" value="1"/>
</dbReference>
<evidence type="ECO:0000256" key="3">
    <source>
        <dbReference type="SAM" id="MobiDB-lite"/>
    </source>
</evidence>
<reference evidence="6" key="1">
    <citation type="journal article" date="2021" name="J Fungi (Basel)">
        <title>Genomic and Metabolomic Analyses of the Marine Fungus Emericellopsis cladophorae: Insights into Saltwater Adaptability Mechanisms and Its Biosynthetic Potential.</title>
        <authorList>
            <person name="Goncalves M.F.M."/>
            <person name="Hilario S."/>
            <person name="Van de Peer Y."/>
            <person name="Esteves A.C."/>
            <person name="Alves A."/>
        </authorList>
    </citation>
    <scope>NUCLEOTIDE SEQUENCE</scope>
    <source>
        <strain evidence="6">MUM 19.33</strain>
    </source>
</reference>
<dbReference type="InterPro" id="IPR027417">
    <property type="entry name" value="P-loop_NTPase"/>
</dbReference>
<dbReference type="InterPro" id="IPR008937">
    <property type="entry name" value="Ras-like_GEF"/>
</dbReference>
<feature type="domain" description="Ras-GEF" evidence="4">
    <location>
        <begin position="492"/>
        <end position="709"/>
    </location>
</feature>
<dbReference type="Proteomes" id="UP001055219">
    <property type="component" value="Unassembled WGS sequence"/>
</dbReference>
<feature type="region of interest" description="Disordered" evidence="3">
    <location>
        <begin position="402"/>
        <end position="452"/>
    </location>
</feature>
<accession>A0A9Q0BC22</accession>
<evidence type="ECO:0000256" key="1">
    <source>
        <dbReference type="ARBA" id="ARBA00022658"/>
    </source>
</evidence>
<feature type="region of interest" description="Disordered" evidence="3">
    <location>
        <begin position="162"/>
        <end position="260"/>
    </location>
</feature>
<feature type="region of interest" description="Disordered" evidence="3">
    <location>
        <begin position="679"/>
        <end position="709"/>
    </location>
</feature>
<dbReference type="RefSeq" id="XP_051361233.1">
    <property type="nucleotide sequence ID" value="XM_051507509.1"/>
</dbReference>
<dbReference type="GO" id="GO:0005886">
    <property type="term" value="C:plasma membrane"/>
    <property type="evidence" value="ECO:0007669"/>
    <property type="project" value="TreeGrafter"/>
</dbReference>
<evidence type="ECO:0000259" key="5">
    <source>
        <dbReference type="PROSITE" id="PS50212"/>
    </source>
</evidence>
<feature type="compositionally biased region" description="Basic and acidic residues" evidence="3">
    <location>
        <begin position="437"/>
        <end position="449"/>
    </location>
</feature>
<dbReference type="OrthoDB" id="28357at2759"/>
<keyword evidence="7" id="KW-1185">Reference proteome</keyword>
<dbReference type="Gene3D" id="1.10.840.10">
    <property type="entry name" value="Ras guanine-nucleotide exchange factors catalytic domain"/>
    <property type="match status" value="1"/>
</dbReference>
<reference evidence="6" key="2">
    <citation type="submission" date="2022-07" db="EMBL/GenBank/DDBJ databases">
        <authorList>
            <person name="Goncalves M.F.M."/>
            <person name="Hilario S."/>
            <person name="Van De Peer Y."/>
            <person name="Esteves A.C."/>
            <person name="Alves A."/>
        </authorList>
    </citation>
    <scope>NUCLEOTIDE SEQUENCE</scope>
    <source>
        <strain evidence="6">MUM 19.33</strain>
    </source>
</reference>
<dbReference type="PROSITE" id="PS50212">
    <property type="entry name" value="RASGEF_NTER"/>
    <property type="match status" value="1"/>
</dbReference>
<evidence type="ECO:0000259" key="4">
    <source>
        <dbReference type="PROSITE" id="PS50009"/>
    </source>
</evidence>
<keyword evidence="1 2" id="KW-0344">Guanine-nucleotide releasing factor</keyword>
<gene>
    <name evidence="6" type="ORF">J7T54_007226</name>
</gene>
<dbReference type="InterPro" id="IPR023578">
    <property type="entry name" value="Ras_GEF_dom_sf"/>
</dbReference>
<dbReference type="GeneID" id="75833702"/>
<dbReference type="CDD" id="cd06224">
    <property type="entry name" value="REM"/>
    <property type="match status" value="1"/>
</dbReference>
<dbReference type="Pfam" id="PF00618">
    <property type="entry name" value="RasGEF_N"/>
    <property type="match status" value="1"/>
</dbReference>
<dbReference type="PROSITE" id="PS50009">
    <property type="entry name" value="RASGEF_CAT"/>
    <property type="match status" value="1"/>
</dbReference>
<organism evidence="6 7">
    <name type="scientific">Emericellopsis cladophorae</name>
    <dbReference type="NCBI Taxonomy" id="2686198"/>
    <lineage>
        <taxon>Eukaryota</taxon>
        <taxon>Fungi</taxon>
        <taxon>Dikarya</taxon>
        <taxon>Ascomycota</taxon>
        <taxon>Pezizomycotina</taxon>
        <taxon>Sordariomycetes</taxon>
        <taxon>Hypocreomycetidae</taxon>
        <taxon>Hypocreales</taxon>
        <taxon>Bionectriaceae</taxon>
        <taxon>Emericellopsis</taxon>
    </lineage>
</organism>
<evidence type="ECO:0000256" key="2">
    <source>
        <dbReference type="PROSITE-ProRule" id="PRU00168"/>
    </source>
</evidence>
<protein>
    <recommendedName>
        <fullName evidence="8">Ras guanine nucleotide exchange factor A</fullName>
    </recommendedName>
</protein>
<dbReference type="AlphaFoldDB" id="A0A9Q0BC22"/>
<proteinExistence type="predicted"/>
<name>A0A9Q0BC22_9HYPO</name>
<dbReference type="InterPro" id="IPR000651">
    <property type="entry name" value="Ras-like_Gua-exchang_fac_N"/>
</dbReference>
<dbReference type="PANTHER" id="PTHR23113:SF348">
    <property type="entry name" value="GUANYL-NUCLEOTIDE EXCHANGE FACTOR RASGEF, PUTATIVE (AFU_ORTHOLOGUE AFUA_1G04700)-RELATED"/>
    <property type="match status" value="1"/>
</dbReference>
<evidence type="ECO:0008006" key="8">
    <source>
        <dbReference type="Google" id="ProtNLM"/>
    </source>
</evidence>
<comment type="caution">
    <text evidence="6">The sequence shown here is derived from an EMBL/GenBank/DDBJ whole genome shotgun (WGS) entry which is preliminary data.</text>
</comment>
<dbReference type="InterPro" id="IPR001895">
    <property type="entry name" value="RASGEF_cat_dom"/>
</dbReference>
<dbReference type="Pfam" id="PF00617">
    <property type="entry name" value="RasGEF"/>
    <property type="match status" value="1"/>
</dbReference>
<dbReference type="SUPFAM" id="SSF52540">
    <property type="entry name" value="P-loop containing nucleoside triphosphate hydrolases"/>
    <property type="match status" value="1"/>
</dbReference>
<dbReference type="PANTHER" id="PTHR23113">
    <property type="entry name" value="GUANINE NUCLEOTIDE EXCHANGE FACTOR"/>
    <property type="match status" value="1"/>
</dbReference>
<dbReference type="Gene3D" id="3.40.50.300">
    <property type="entry name" value="P-loop containing nucleotide triphosphate hydrolases"/>
    <property type="match status" value="1"/>
</dbReference>
<dbReference type="InterPro" id="IPR036964">
    <property type="entry name" value="RASGEF_cat_dom_sf"/>
</dbReference>
<dbReference type="GO" id="GO:0007265">
    <property type="term" value="P:Ras protein signal transduction"/>
    <property type="evidence" value="ECO:0007669"/>
    <property type="project" value="TreeGrafter"/>
</dbReference>
<evidence type="ECO:0000313" key="7">
    <source>
        <dbReference type="Proteomes" id="UP001055219"/>
    </source>
</evidence>
<dbReference type="SUPFAM" id="SSF48366">
    <property type="entry name" value="Ras GEF"/>
    <property type="match status" value="1"/>
</dbReference>
<dbReference type="EMBL" id="JAGIXG020000033">
    <property type="protein sequence ID" value="KAI6780377.1"/>
    <property type="molecule type" value="Genomic_DNA"/>
</dbReference>
<dbReference type="SMART" id="SM00147">
    <property type="entry name" value="RasGEF"/>
    <property type="match status" value="1"/>
</dbReference>
<feature type="compositionally biased region" description="Polar residues" evidence="3">
    <location>
        <begin position="211"/>
        <end position="226"/>
    </location>
</feature>
<feature type="domain" description="N-terminal Ras-GEF" evidence="5">
    <location>
        <begin position="269"/>
        <end position="395"/>
    </location>
</feature>
<dbReference type="GO" id="GO:0005085">
    <property type="term" value="F:guanyl-nucleotide exchange factor activity"/>
    <property type="evidence" value="ECO:0007669"/>
    <property type="project" value="UniProtKB-KW"/>
</dbReference>